<evidence type="ECO:0000259" key="24">
    <source>
        <dbReference type="PROSITE" id="PS50075"/>
    </source>
</evidence>
<dbReference type="Pfam" id="PF00109">
    <property type="entry name" value="ketoacyl-synt"/>
    <property type="match status" value="1"/>
</dbReference>
<evidence type="ECO:0000256" key="23">
    <source>
        <dbReference type="SAM" id="MobiDB-lite"/>
    </source>
</evidence>
<organism evidence="26 27">
    <name type="scientific">Marinagarivorans cellulosilyticus</name>
    <dbReference type="NCBI Taxonomy" id="2721545"/>
    <lineage>
        <taxon>Bacteria</taxon>
        <taxon>Pseudomonadati</taxon>
        <taxon>Pseudomonadota</taxon>
        <taxon>Gammaproteobacteria</taxon>
        <taxon>Cellvibrionales</taxon>
        <taxon>Cellvibrionaceae</taxon>
        <taxon>Marinagarivorans</taxon>
    </lineage>
</organism>
<dbReference type="SUPFAM" id="SSF53901">
    <property type="entry name" value="Thiolase-like"/>
    <property type="match status" value="1"/>
</dbReference>
<dbReference type="PANTHER" id="PTHR43775">
    <property type="entry name" value="FATTY ACID SYNTHASE"/>
    <property type="match status" value="1"/>
</dbReference>
<dbReference type="Pfam" id="PF00550">
    <property type="entry name" value="PP-binding"/>
    <property type="match status" value="1"/>
</dbReference>
<evidence type="ECO:0000256" key="21">
    <source>
        <dbReference type="ARBA" id="ARBA00078169"/>
    </source>
</evidence>
<evidence type="ECO:0000256" key="10">
    <source>
        <dbReference type="ARBA" id="ARBA00023002"/>
    </source>
</evidence>
<evidence type="ECO:0000256" key="7">
    <source>
        <dbReference type="ARBA" id="ARBA00022679"/>
    </source>
</evidence>
<evidence type="ECO:0000256" key="1">
    <source>
        <dbReference type="ARBA" id="ARBA00001937"/>
    </source>
</evidence>
<evidence type="ECO:0000256" key="6">
    <source>
        <dbReference type="ARBA" id="ARBA00022553"/>
    </source>
</evidence>
<dbReference type="InterPro" id="IPR020806">
    <property type="entry name" value="PKS_PP-bd"/>
</dbReference>
<feature type="domain" description="Ketosynthase family 3 (KS3)" evidence="25">
    <location>
        <begin position="7"/>
        <end position="432"/>
    </location>
</feature>
<evidence type="ECO:0000256" key="14">
    <source>
        <dbReference type="ARBA" id="ARBA00051971"/>
    </source>
</evidence>
<dbReference type="GO" id="GO:0071770">
    <property type="term" value="P:DIM/DIP cell wall layer assembly"/>
    <property type="evidence" value="ECO:0007669"/>
    <property type="project" value="TreeGrafter"/>
</dbReference>
<evidence type="ECO:0000313" key="26">
    <source>
        <dbReference type="EMBL" id="BCD97037.1"/>
    </source>
</evidence>
<keyword evidence="11" id="KW-0443">Lipid metabolism</keyword>
<dbReference type="InterPro" id="IPR050091">
    <property type="entry name" value="PKS_NRPS_Biosynth_Enz"/>
</dbReference>
<proteinExistence type="inferred from homology"/>
<dbReference type="SUPFAM" id="SSF47336">
    <property type="entry name" value="ACP-like"/>
    <property type="match status" value="1"/>
</dbReference>
<comment type="catalytic activity">
    <reaction evidence="15">
        <text>docosanoyl-[(phenol)carboxyphthiodiolenone synthase] + 2 (S)-methylmalonyl-CoA + 3 malonyl-CoA + 5 NADPH + 10 H(+) = C34-carboxyphthiodiolenone-[(phenol)carboxyphthiodiolenone synthase] + 5 CO2 + 5 NADP(+) + 5 CoA + 2 H2O</text>
        <dbReference type="Rhea" id="RHEA:57752"/>
        <dbReference type="Rhea" id="RHEA-COMP:14987"/>
        <dbReference type="Rhea" id="RHEA-COMP:14988"/>
        <dbReference type="ChEBI" id="CHEBI:15377"/>
        <dbReference type="ChEBI" id="CHEBI:15378"/>
        <dbReference type="ChEBI" id="CHEBI:16526"/>
        <dbReference type="ChEBI" id="CHEBI:57287"/>
        <dbReference type="ChEBI" id="CHEBI:57327"/>
        <dbReference type="ChEBI" id="CHEBI:57384"/>
        <dbReference type="ChEBI" id="CHEBI:57783"/>
        <dbReference type="ChEBI" id="CHEBI:58349"/>
        <dbReference type="ChEBI" id="CHEBI:142237"/>
        <dbReference type="ChEBI" id="CHEBI:142238"/>
        <dbReference type="EC" id="2.3.1.292"/>
    </reaction>
</comment>
<dbReference type="PANTHER" id="PTHR43775:SF37">
    <property type="entry name" value="SI:DKEY-61P9.11"/>
    <property type="match status" value="1"/>
</dbReference>
<comment type="catalytic activity">
    <reaction evidence="14">
        <text>19-(4-hydroxyphenyl)nonadecanoyl-[(phenol)carboxyphthiodiolenone synthase] + 2 (S)-methylmalonyl-CoA + 3 malonyl-CoA + 5 NADPH + 10 H(+) = C37-(phenol)carboxyphthiodiolenone-[(phenol)carboxyphthiodiolenone synthase] + 5 CO2 + 5 NADP(+) + 5 CoA + 2 H2O</text>
        <dbReference type="Rhea" id="RHEA:57760"/>
        <dbReference type="Rhea" id="RHEA-COMP:14273"/>
        <dbReference type="Rhea" id="RHEA-COMP:14990"/>
        <dbReference type="ChEBI" id="CHEBI:15377"/>
        <dbReference type="ChEBI" id="CHEBI:15378"/>
        <dbReference type="ChEBI" id="CHEBI:16526"/>
        <dbReference type="ChEBI" id="CHEBI:57287"/>
        <dbReference type="ChEBI" id="CHEBI:57327"/>
        <dbReference type="ChEBI" id="CHEBI:57384"/>
        <dbReference type="ChEBI" id="CHEBI:57783"/>
        <dbReference type="ChEBI" id="CHEBI:58349"/>
        <dbReference type="ChEBI" id="CHEBI:133301"/>
        <dbReference type="ChEBI" id="CHEBI:142260"/>
        <dbReference type="EC" id="2.3.1.292"/>
    </reaction>
</comment>
<dbReference type="Pfam" id="PF08659">
    <property type="entry name" value="KR"/>
    <property type="match status" value="1"/>
</dbReference>
<evidence type="ECO:0000256" key="15">
    <source>
        <dbReference type="ARBA" id="ARBA00052119"/>
    </source>
</evidence>
<dbReference type="Pfam" id="PF21394">
    <property type="entry name" value="Beta-ketacyl_N"/>
    <property type="match status" value="1"/>
</dbReference>
<evidence type="ECO:0000256" key="18">
    <source>
        <dbReference type="ARBA" id="ARBA00066974"/>
    </source>
</evidence>
<keyword evidence="12" id="KW-0511">Multifunctional enzyme</keyword>
<dbReference type="GO" id="GO:0016491">
    <property type="term" value="F:oxidoreductase activity"/>
    <property type="evidence" value="ECO:0007669"/>
    <property type="project" value="UniProtKB-KW"/>
</dbReference>
<evidence type="ECO:0000256" key="3">
    <source>
        <dbReference type="ARBA" id="ARBA00005194"/>
    </source>
</evidence>
<evidence type="ECO:0000256" key="2">
    <source>
        <dbReference type="ARBA" id="ARBA00001957"/>
    </source>
</evidence>
<dbReference type="InterPro" id="IPR014031">
    <property type="entry name" value="Ketoacyl_synth_C"/>
</dbReference>
<dbReference type="SMART" id="SM00825">
    <property type="entry name" value="PKS_KS"/>
    <property type="match status" value="1"/>
</dbReference>
<evidence type="ECO:0000256" key="8">
    <source>
        <dbReference type="ARBA" id="ARBA00022832"/>
    </source>
</evidence>
<dbReference type="InterPro" id="IPR009081">
    <property type="entry name" value="PP-bd_ACP"/>
</dbReference>
<comment type="cofactor">
    <cofactor evidence="1">
        <name>NADP(+)</name>
        <dbReference type="ChEBI" id="CHEBI:58349"/>
    </cofactor>
</comment>
<dbReference type="InterPro" id="IPR014030">
    <property type="entry name" value="Ketoacyl_synth_N"/>
</dbReference>
<keyword evidence="27" id="KW-1185">Reference proteome</keyword>
<dbReference type="FunFam" id="3.40.47.10:FF:000042">
    <property type="entry name" value="Polyketide synthase Pks13"/>
    <property type="match status" value="1"/>
</dbReference>
<comment type="catalytic activity">
    <reaction evidence="13">
        <text>17-(4-hydroxyphenyl)heptadecanoyl-[(phenol)carboxyphthiodiolenone synthase] + 2 (S)-methylmalonyl-CoA + 3 malonyl-CoA + 5 NADPH + 10 H(+) = C35-(phenol)carboxyphthiodiolenone-[(phenol)carboxyphthiodiolenone synthase] + 5 CO2 + 5 NADP(+) + 5 CoA + 2 H2O</text>
        <dbReference type="Rhea" id="RHEA:57756"/>
        <dbReference type="Rhea" id="RHEA-COMP:14272"/>
        <dbReference type="Rhea" id="RHEA-COMP:14989"/>
        <dbReference type="ChEBI" id="CHEBI:15377"/>
        <dbReference type="ChEBI" id="CHEBI:15378"/>
        <dbReference type="ChEBI" id="CHEBI:16526"/>
        <dbReference type="ChEBI" id="CHEBI:57287"/>
        <dbReference type="ChEBI" id="CHEBI:57327"/>
        <dbReference type="ChEBI" id="CHEBI:57384"/>
        <dbReference type="ChEBI" id="CHEBI:57783"/>
        <dbReference type="ChEBI" id="CHEBI:58349"/>
        <dbReference type="ChEBI" id="CHEBI:133300"/>
        <dbReference type="ChEBI" id="CHEBI:142259"/>
        <dbReference type="EC" id="2.3.1.292"/>
    </reaction>
</comment>
<dbReference type="RefSeq" id="WP_236986515.1">
    <property type="nucleotide sequence ID" value="NZ_AP023086.1"/>
</dbReference>
<dbReference type="Gene3D" id="3.40.50.720">
    <property type="entry name" value="NAD(P)-binding Rossmann-like Domain"/>
    <property type="match status" value="1"/>
</dbReference>
<dbReference type="EC" id="2.3.1.292" evidence="18"/>
<keyword evidence="9" id="KW-0521">NADP</keyword>
<dbReference type="GO" id="GO:0004312">
    <property type="term" value="F:fatty acid synthase activity"/>
    <property type="evidence" value="ECO:0007669"/>
    <property type="project" value="TreeGrafter"/>
</dbReference>
<dbReference type="InterPro" id="IPR049490">
    <property type="entry name" value="C883_1060-like_KR_N"/>
</dbReference>
<dbReference type="FunFam" id="1.10.1200.10:FF:000005">
    <property type="entry name" value="Nonribosomal peptide synthetase 1"/>
    <property type="match status" value="1"/>
</dbReference>
<dbReference type="EMBL" id="AP023086">
    <property type="protein sequence ID" value="BCD97037.1"/>
    <property type="molecule type" value="Genomic_DNA"/>
</dbReference>
<keyword evidence="6" id="KW-0597">Phosphoprotein</keyword>
<evidence type="ECO:0000259" key="25">
    <source>
        <dbReference type="PROSITE" id="PS52004"/>
    </source>
</evidence>
<comment type="function">
    <text evidence="17">Part of the PpsABCDE complex involved in the biosynthesis of the lipid core common to phthiocerols and phenolphthiocerols by successive additions of malonyl-CoA or methylmalonyl-CoA extender units. PpsA can accept as substrate the activated forms of either icosanoyl (C20), docosanoyl (C22) or lignoceroyl (C24) groups from FadD26, or a (4-hydroxyphenyl)-C17 or (4-hydroxyphenyl)-C19 fatty acyl from FadD29. PpsA initiates the biosynthesis and extends its substrate using a malonyl-CoA extender unit. The PpsB and PpsC proteins add the second and third malonyl-CoA extender units. PpsD adds an (R)-methylmalonyl unit and PpsE adds a second (R)-methylmalonyl unit. The incorporation of the methylmalonyl units results in formation of two branched methyl groups in the elongated product.</text>
</comment>
<dbReference type="GO" id="GO:0006633">
    <property type="term" value="P:fatty acid biosynthetic process"/>
    <property type="evidence" value="ECO:0007669"/>
    <property type="project" value="InterPro"/>
</dbReference>
<dbReference type="PROSITE" id="PS00606">
    <property type="entry name" value="KS3_1"/>
    <property type="match status" value="1"/>
</dbReference>
<evidence type="ECO:0000256" key="13">
    <source>
        <dbReference type="ARBA" id="ARBA00050973"/>
    </source>
</evidence>
<comment type="similarity">
    <text evidence="4">Belongs to the short-chain dehydrogenases/reductases (SDR) family.</text>
</comment>
<evidence type="ECO:0000256" key="11">
    <source>
        <dbReference type="ARBA" id="ARBA00023098"/>
    </source>
</evidence>
<dbReference type="SMART" id="SM00822">
    <property type="entry name" value="PKS_KR"/>
    <property type="match status" value="1"/>
</dbReference>
<dbReference type="GO" id="GO:0004315">
    <property type="term" value="F:3-oxoacyl-[acyl-carrier-protein] synthase activity"/>
    <property type="evidence" value="ECO:0007669"/>
    <property type="project" value="InterPro"/>
</dbReference>
<dbReference type="PROSITE" id="PS00012">
    <property type="entry name" value="PHOSPHOPANTETHEINE"/>
    <property type="match status" value="1"/>
</dbReference>
<evidence type="ECO:0000256" key="19">
    <source>
        <dbReference type="ARBA" id="ARBA00073623"/>
    </source>
</evidence>
<comment type="catalytic activity">
    <reaction evidence="16">
        <text>icosanoyl-[(phenol)carboxyphthiodiolenone synthase] + 2 (S)-methylmalonyl-CoA + 3 malonyl-CoA + 5 NADPH + 10 H(+) = C32-carboxyphthiodiolenone-[(phenol)carboxyphthiodiolenone synthase] + 5 CO2 + 5 NADP(+) + 5 CoA + 2 H2O</text>
        <dbReference type="Rhea" id="RHEA:57748"/>
        <dbReference type="Rhea" id="RHEA-COMP:14985"/>
        <dbReference type="Rhea" id="RHEA-COMP:14986"/>
        <dbReference type="ChEBI" id="CHEBI:15377"/>
        <dbReference type="ChEBI" id="CHEBI:15378"/>
        <dbReference type="ChEBI" id="CHEBI:16526"/>
        <dbReference type="ChEBI" id="CHEBI:57287"/>
        <dbReference type="ChEBI" id="CHEBI:57327"/>
        <dbReference type="ChEBI" id="CHEBI:57384"/>
        <dbReference type="ChEBI" id="CHEBI:57783"/>
        <dbReference type="ChEBI" id="CHEBI:58349"/>
        <dbReference type="ChEBI" id="CHEBI:87848"/>
        <dbReference type="ChEBI" id="CHEBI:142236"/>
        <dbReference type="EC" id="2.3.1.292"/>
    </reaction>
</comment>
<dbReference type="Pfam" id="PF02801">
    <property type="entry name" value="Ketoacyl-synt_C"/>
    <property type="match status" value="1"/>
</dbReference>
<evidence type="ECO:0000256" key="22">
    <source>
        <dbReference type="ARBA" id="ARBA00084020"/>
    </source>
</evidence>
<feature type="domain" description="Carrier" evidence="24">
    <location>
        <begin position="1146"/>
        <end position="1221"/>
    </location>
</feature>
<keyword evidence="10" id="KW-0560">Oxidoreductase</keyword>
<dbReference type="GO" id="GO:0034081">
    <property type="term" value="C:polyketide synthase complex"/>
    <property type="evidence" value="ECO:0007669"/>
    <property type="project" value="UniProtKB-ARBA"/>
</dbReference>
<comment type="pathway">
    <text evidence="3">Lipid metabolism; fatty acid biosynthesis.</text>
</comment>
<dbReference type="Proteomes" id="UP001320119">
    <property type="component" value="Chromosome"/>
</dbReference>
<dbReference type="InterPro" id="IPR018201">
    <property type="entry name" value="Ketoacyl_synth_AS"/>
</dbReference>
<dbReference type="InterPro" id="IPR013968">
    <property type="entry name" value="PKS_KR"/>
</dbReference>
<evidence type="ECO:0000256" key="17">
    <source>
        <dbReference type="ARBA" id="ARBA00058455"/>
    </source>
</evidence>
<dbReference type="KEGG" id="marq:MARGE09_P1237"/>
<evidence type="ECO:0000256" key="20">
    <source>
        <dbReference type="ARBA" id="ARBA00075053"/>
    </source>
</evidence>
<accession>A0AAN2BJK0</accession>
<dbReference type="GO" id="GO:0031177">
    <property type="term" value="F:phosphopantetheine binding"/>
    <property type="evidence" value="ECO:0007669"/>
    <property type="project" value="InterPro"/>
</dbReference>
<dbReference type="InterPro" id="IPR036291">
    <property type="entry name" value="NAD(P)-bd_dom_sf"/>
</dbReference>
<comment type="cofactor">
    <cofactor evidence="2">
        <name>pantetheine 4'-phosphate</name>
        <dbReference type="ChEBI" id="CHEBI:47942"/>
    </cofactor>
</comment>
<dbReference type="InterPro" id="IPR020841">
    <property type="entry name" value="PKS_Beta-ketoAc_synthase_dom"/>
</dbReference>
<dbReference type="InterPro" id="IPR016039">
    <property type="entry name" value="Thiolase-like"/>
</dbReference>
<dbReference type="InterPro" id="IPR006162">
    <property type="entry name" value="Ppantetheine_attach_site"/>
</dbReference>
<dbReference type="Pfam" id="PF22621">
    <property type="entry name" value="CurL-like_PKS_C"/>
    <property type="match status" value="1"/>
</dbReference>
<dbReference type="SMART" id="SM00823">
    <property type="entry name" value="PKS_PP"/>
    <property type="match status" value="1"/>
</dbReference>
<sequence>MSNTEDDMAIAVIGMSCRFPGAKNIDAFWDNLRNGVESVEVLSDEDLIANGIKPEQFNAENYVRNAPTLEDIEKFDAGFFGFSPGEAKILDPQRRLFLMCGWEVFEDAGYNPYSIEDPVAVYGSAGVTQYYNNQLCGNEEIYKVAGEQQILISNDKDHLPTHLSYKLNLKGPSVNVNTACSSSLVAVHLARMSLLLGECDMAVAGGASVMVPNKAGYMYVDDSILAKDGHCRAFDENATGTLWGSGCGVVLLKRLSDAIRDNDNIRAIIRGSAINNDGNDKVGYTAPSVKGQSEVVIQALASADLEPKDISYIEAHGTGTKLGDPIEIAALVNVFDEFDQVDSQCKIGSVKPNIGHLGAAAGIASFIKSVLALEHSQIPPSINFDTPNSKIKFEETPFEVNSKLSDWSNPVRRLGISSLAVGGTNCHIVMEQAAAREIQSHNSGTEGSMALYLSARTKSVLAEMASNLANYCLKTEDVRIENIAYTLQTGRNTFQQKAVIFVKDIGDAIVKLDAIAAGETEQYCNAETIDNYEFPTDIVNASIESVRSWINGDIDKIESPAFVFGNKISLPTYPFDLQSYWVEFERSNNRDSTDYKLNNKTGTPSEWFYEQSWQRKTLRPLKNEEKVENAKWLIFANSTNFSKQLVQQLPSTQDNIITVFQGDKFEKISDTKYKLNPDDFDDYSKLVTSLKDTFELPSRVVHLWGAEAKSREPSKVNVDGFRAIQKKCYYSVLNFVQALNHIKSNSELSIKVLTTDMHDVTGLEKVRPEKASIIGLLKVLQQEFQNITCQSLDFSIPMKSSKEEENLLSNVVAEMSTDDTDLIVAYRNDRRWVQSYERVIISPEMSAANPIKEAGTYLVYDGLVGIGLEVSKHLLTEYKAQVLILGDVSMPAMEQWDTWLETHDPKEDVSVKIGGCKELIELGGVFVSPMPEDSNVEQLTKIVKEAESVYGSINGVIHCSGGSANGHVRAVNKASFALTERDFITVPYALMALDEVFENHALDFRLVMSSLGSILGGILFVSYGSSNCLAASFAEYSNRNKDYQWNVQCWDSWDIEWKIVDYKNTTLHDNITDRLRNIALTVDEGLDCFHRSLAYSSKNHITISSTDLQARIDKWVNKQTMEGFKTDTTKPKKRHPRPNIDTHFSAPREGLEQQLAKSFENLLDIDVVGRSDNFFELGGHSLLATQLITELRTVLNTDMAISDILENPSVEQLARVISASESVEEEFAEEA</sequence>
<evidence type="ECO:0000256" key="16">
    <source>
        <dbReference type="ARBA" id="ARBA00052745"/>
    </source>
</evidence>
<dbReference type="InterPro" id="IPR057326">
    <property type="entry name" value="KR_dom"/>
</dbReference>
<dbReference type="CDD" id="cd00833">
    <property type="entry name" value="PKS"/>
    <property type="match status" value="1"/>
</dbReference>
<dbReference type="Gene3D" id="3.40.50.1820">
    <property type="entry name" value="alpha/beta hydrolase"/>
    <property type="match status" value="1"/>
</dbReference>
<evidence type="ECO:0000256" key="5">
    <source>
        <dbReference type="ARBA" id="ARBA00022450"/>
    </source>
</evidence>
<evidence type="ECO:0000256" key="12">
    <source>
        <dbReference type="ARBA" id="ARBA00023268"/>
    </source>
</evidence>
<gene>
    <name evidence="26" type="ORF">MARGE09_P1237</name>
</gene>
<keyword evidence="5" id="KW-0596">Phosphopantetheine</keyword>
<evidence type="ECO:0000256" key="4">
    <source>
        <dbReference type="ARBA" id="ARBA00006484"/>
    </source>
</evidence>
<keyword evidence="7" id="KW-0808">Transferase</keyword>
<reference evidence="26 27" key="1">
    <citation type="journal article" date="2022" name="IScience">
        <title>An ultrasensitive nanofiber-based assay for enzymatic hydrolysis and deep-sea microbial degradation of cellulose.</title>
        <authorList>
            <person name="Tsudome M."/>
            <person name="Tachioka M."/>
            <person name="Miyazaki M."/>
            <person name="Uchimura K."/>
            <person name="Tsuda M."/>
            <person name="Takaki Y."/>
            <person name="Deguchi S."/>
        </authorList>
    </citation>
    <scope>NUCLEOTIDE SEQUENCE [LARGE SCALE GENOMIC DNA]</scope>
    <source>
        <strain evidence="26 27">GE09</strain>
    </source>
</reference>
<feature type="region of interest" description="Disordered" evidence="23">
    <location>
        <begin position="1125"/>
        <end position="1144"/>
    </location>
</feature>
<dbReference type="AlphaFoldDB" id="A0AAN2BJK0"/>
<dbReference type="Gene3D" id="3.40.47.10">
    <property type="match status" value="1"/>
</dbReference>
<dbReference type="InterPro" id="IPR029058">
    <property type="entry name" value="AB_hydrolase_fold"/>
</dbReference>
<evidence type="ECO:0000313" key="27">
    <source>
        <dbReference type="Proteomes" id="UP001320119"/>
    </source>
</evidence>
<dbReference type="Gene3D" id="1.10.1240.100">
    <property type="match status" value="1"/>
</dbReference>
<dbReference type="InterPro" id="IPR036736">
    <property type="entry name" value="ACP-like_sf"/>
</dbReference>
<evidence type="ECO:0000256" key="9">
    <source>
        <dbReference type="ARBA" id="ARBA00022857"/>
    </source>
</evidence>
<dbReference type="SUPFAM" id="SSF51735">
    <property type="entry name" value="NAD(P)-binding Rossmann-fold domains"/>
    <property type="match status" value="2"/>
</dbReference>
<keyword evidence="8" id="KW-0276">Fatty acid metabolism</keyword>
<dbReference type="GO" id="GO:0005886">
    <property type="term" value="C:plasma membrane"/>
    <property type="evidence" value="ECO:0007669"/>
    <property type="project" value="TreeGrafter"/>
</dbReference>
<name>A0AAN2BJK0_9GAMM</name>
<protein>
    <recommendedName>
        <fullName evidence="19">Phenolphthiocerol/phthiocerol polyketide synthase subunit E</fullName>
        <ecNumber evidence="18">2.3.1.292</ecNumber>
    </recommendedName>
    <alternativeName>
        <fullName evidence="21">(Phenol)carboxyphthiodiolenone synthase subunit E</fullName>
    </alternativeName>
    <alternativeName>
        <fullName evidence="22">Beta-ketoacyl-acyl-carrier-protein synthase I</fullName>
    </alternativeName>
    <alternativeName>
        <fullName evidence="20">Phthiocerol synthesis polyketide synthase type I PpsE</fullName>
    </alternativeName>
</protein>
<dbReference type="PROSITE" id="PS50075">
    <property type="entry name" value="CARRIER"/>
    <property type="match status" value="1"/>
</dbReference>
<dbReference type="PROSITE" id="PS52004">
    <property type="entry name" value="KS3_2"/>
    <property type="match status" value="1"/>
</dbReference>